<gene>
    <name evidence="2" type="ORF">Q4521_19935</name>
</gene>
<dbReference type="EMBL" id="JAUOPB010000018">
    <property type="protein sequence ID" value="MDO6424771.1"/>
    <property type="molecule type" value="Genomic_DNA"/>
</dbReference>
<evidence type="ECO:0000313" key="3">
    <source>
        <dbReference type="Proteomes" id="UP001169760"/>
    </source>
</evidence>
<dbReference type="AlphaFoldDB" id="A0AAW7XCR7"/>
<dbReference type="RefSeq" id="WP_303493969.1">
    <property type="nucleotide sequence ID" value="NZ_JAUOPB010000018.1"/>
</dbReference>
<feature type="chain" id="PRO_5043409469" description="Propeptide, PepSY amd peptidase M4" evidence="1">
    <location>
        <begin position="22"/>
        <end position="174"/>
    </location>
</feature>
<name>A0AAW7XCR7_9GAMM</name>
<organism evidence="2 3">
    <name type="scientific">Saccharophagus degradans</name>
    <dbReference type="NCBI Taxonomy" id="86304"/>
    <lineage>
        <taxon>Bacteria</taxon>
        <taxon>Pseudomonadati</taxon>
        <taxon>Pseudomonadota</taxon>
        <taxon>Gammaproteobacteria</taxon>
        <taxon>Cellvibrionales</taxon>
        <taxon>Cellvibrionaceae</taxon>
        <taxon>Saccharophagus</taxon>
    </lineage>
</organism>
<dbReference type="Proteomes" id="UP001169760">
    <property type="component" value="Unassembled WGS sequence"/>
</dbReference>
<dbReference type="SUPFAM" id="SSF160574">
    <property type="entry name" value="BT0923-like"/>
    <property type="match status" value="1"/>
</dbReference>
<accession>A0AAW7XCR7</accession>
<comment type="caution">
    <text evidence="2">The sequence shown here is derived from an EMBL/GenBank/DDBJ whole genome shotgun (WGS) entry which is preliminary data.</text>
</comment>
<protein>
    <recommendedName>
        <fullName evidence="4">Propeptide, PepSY amd peptidase M4</fullName>
    </recommendedName>
</protein>
<proteinExistence type="predicted"/>
<feature type="signal peptide" evidence="1">
    <location>
        <begin position="1"/>
        <end position="21"/>
    </location>
</feature>
<evidence type="ECO:0000313" key="2">
    <source>
        <dbReference type="EMBL" id="MDO6424771.1"/>
    </source>
</evidence>
<evidence type="ECO:0000256" key="1">
    <source>
        <dbReference type="SAM" id="SignalP"/>
    </source>
</evidence>
<sequence length="174" mass="19400">MKTLTLLVSMGALCISLQTMAEHHKVGATLNKKQALPINEIPADVLAAIKPLAPDLAIAEAEKEWKHGNVYIDVEGTLPNGQEIEFDLLQSGDTWQVVEVQRDLTWESTPQNVRDALVADSPKFKAKRIIESVQHGQNITVYEFYSVDADGKESRKEVKVEAGKAEVLQKEWQH</sequence>
<keyword evidence="1" id="KW-0732">Signal</keyword>
<evidence type="ECO:0008006" key="4">
    <source>
        <dbReference type="Google" id="ProtNLM"/>
    </source>
</evidence>
<reference evidence="2" key="1">
    <citation type="submission" date="2023-07" db="EMBL/GenBank/DDBJ databases">
        <title>Genome content predicts the carbon catabolic preferences of heterotrophic bacteria.</title>
        <authorList>
            <person name="Gralka M."/>
        </authorList>
    </citation>
    <scope>NUCLEOTIDE SEQUENCE</scope>
    <source>
        <strain evidence="2">I3M17_2</strain>
    </source>
</reference>